<keyword evidence="3" id="KW-1185">Reference proteome</keyword>
<reference evidence="3" key="1">
    <citation type="submission" date="2016-10" db="EMBL/GenBank/DDBJ databases">
        <authorList>
            <person name="Varghese N."/>
            <person name="Submissions S."/>
        </authorList>
    </citation>
    <scope>NUCLEOTIDE SEQUENCE [LARGE SCALE GENOMIC DNA]</scope>
    <source>
        <strain evidence="3">IBRC-M 10043</strain>
    </source>
</reference>
<dbReference type="OrthoDB" id="225185at2157"/>
<dbReference type="AlphaFoldDB" id="A0A1H8I8K5"/>
<feature type="transmembrane region" description="Helical" evidence="1">
    <location>
        <begin position="6"/>
        <end position="24"/>
    </location>
</feature>
<accession>A0A1H8I8K5</accession>
<evidence type="ECO:0000313" key="3">
    <source>
        <dbReference type="Proteomes" id="UP000198775"/>
    </source>
</evidence>
<sequence length="249" mass="26969">MVFAYALYLGLIGGSLLAVLFGLARVGEGFRRWRQATALHDVPIASLDAVSIGEAAVVGRLAGAERDCAVPVADQQCVCYDLEVVDSTDTLPVHEEREAARLFVTTDEGRIRVDLDGFEFDLTDDRTGSLSVKSYDDPPEGAVAFAEEHDLPDQGMRRDREFRYEFLRDGDEVYAYGTVEPDPEREAGAGEKGVVLVAGDDGFLSNKSTATLLRERRFTLAKSVTVGAVVGTGGLAAFLWLTGIAQLFL</sequence>
<keyword evidence="1" id="KW-0472">Membrane</keyword>
<feature type="transmembrane region" description="Helical" evidence="1">
    <location>
        <begin position="224"/>
        <end position="248"/>
    </location>
</feature>
<evidence type="ECO:0008006" key="4">
    <source>
        <dbReference type="Google" id="ProtNLM"/>
    </source>
</evidence>
<keyword evidence="1" id="KW-0812">Transmembrane</keyword>
<dbReference type="Proteomes" id="UP000198775">
    <property type="component" value="Unassembled WGS sequence"/>
</dbReference>
<organism evidence="2 3">
    <name type="scientific">Halorientalis persicus</name>
    <dbReference type="NCBI Taxonomy" id="1367881"/>
    <lineage>
        <taxon>Archaea</taxon>
        <taxon>Methanobacteriati</taxon>
        <taxon>Methanobacteriota</taxon>
        <taxon>Stenosarchaea group</taxon>
        <taxon>Halobacteria</taxon>
        <taxon>Halobacteriales</taxon>
        <taxon>Haloarculaceae</taxon>
        <taxon>Halorientalis</taxon>
    </lineage>
</organism>
<evidence type="ECO:0000256" key="1">
    <source>
        <dbReference type="SAM" id="Phobius"/>
    </source>
</evidence>
<dbReference type="EMBL" id="FOCX01000004">
    <property type="protein sequence ID" value="SEN64376.1"/>
    <property type="molecule type" value="Genomic_DNA"/>
</dbReference>
<dbReference type="RefSeq" id="WP_092658555.1">
    <property type="nucleotide sequence ID" value="NZ_FOCX01000004.1"/>
</dbReference>
<protein>
    <recommendedName>
        <fullName evidence="4">RING-type E3 ubiquitin transferase</fullName>
    </recommendedName>
</protein>
<evidence type="ECO:0000313" key="2">
    <source>
        <dbReference type="EMBL" id="SEN64376.1"/>
    </source>
</evidence>
<name>A0A1H8I8K5_9EURY</name>
<proteinExistence type="predicted"/>
<keyword evidence="1" id="KW-1133">Transmembrane helix</keyword>
<gene>
    <name evidence="2" type="ORF">SAMN05216388_100490</name>
</gene>